<dbReference type="EMBL" id="CAJPEX010005616">
    <property type="protein sequence ID" value="CAG0923702.1"/>
    <property type="molecule type" value="Genomic_DNA"/>
</dbReference>
<dbReference type="InterPro" id="IPR033558">
    <property type="entry name" value="IFT25"/>
</dbReference>
<protein>
    <submittedName>
        <fullName evidence="2">Uncharacterized protein</fullName>
    </submittedName>
</protein>
<dbReference type="PANTHER" id="PTHR33906:SF1">
    <property type="entry name" value="INTRAFLAGELLAR TRANSPORT PROTEIN 25 HOMOLOG"/>
    <property type="match status" value="1"/>
</dbReference>
<dbReference type="PANTHER" id="PTHR33906">
    <property type="entry name" value="INTRAFLAGELLAR TRANSPORT PROTEIN 25 HOMOLOG"/>
    <property type="match status" value="1"/>
</dbReference>
<accession>A0A7R9BXT1</accession>
<proteinExistence type="predicted"/>
<organism evidence="2">
    <name type="scientific">Notodromas monacha</name>
    <dbReference type="NCBI Taxonomy" id="399045"/>
    <lineage>
        <taxon>Eukaryota</taxon>
        <taxon>Metazoa</taxon>
        <taxon>Ecdysozoa</taxon>
        <taxon>Arthropoda</taxon>
        <taxon>Crustacea</taxon>
        <taxon>Oligostraca</taxon>
        <taxon>Ostracoda</taxon>
        <taxon>Podocopa</taxon>
        <taxon>Podocopida</taxon>
        <taxon>Cypridocopina</taxon>
        <taxon>Cypridoidea</taxon>
        <taxon>Cyprididae</taxon>
        <taxon>Notodromas</taxon>
    </lineage>
</organism>
<name>A0A7R9BXT1_9CRUS</name>
<reference evidence="2" key="1">
    <citation type="submission" date="2020-11" db="EMBL/GenBank/DDBJ databases">
        <authorList>
            <person name="Tran Van P."/>
        </authorList>
    </citation>
    <scope>NUCLEOTIDE SEQUENCE</scope>
</reference>
<evidence type="ECO:0000313" key="2">
    <source>
        <dbReference type="EMBL" id="CAD7283550.1"/>
    </source>
</evidence>
<dbReference type="GO" id="GO:0030992">
    <property type="term" value="C:intraciliary transport particle B"/>
    <property type="evidence" value="ECO:0007669"/>
    <property type="project" value="InterPro"/>
</dbReference>
<evidence type="ECO:0000256" key="1">
    <source>
        <dbReference type="SAM" id="MobiDB-lite"/>
    </source>
</evidence>
<dbReference type="AlphaFoldDB" id="A0A7R9BXT1"/>
<gene>
    <name evidence="2" type="ORF">NMOB1V02_LOCUS11165</name>
</gene>
<dbReference type="Gene3D" id="2.60.120.260">
    <property type="entry name" value="Galactose-binding domain-like"/>
    <property type="match status" value="1"/>
</dbReference>
<dbReference type="OrthoDB" id="271080at2759"/>
<keyword evidence="3" id="KW-1185">Reference proteome</keyword>
<feature type="region of interest" description="Disordered" evidence="1">
    <location>
        <begin position="110"/>
        <end position="156"/>
    </location>
</feature>
<dbReference type="EMBL" id="OA887653">
    <property type="protein sequence ID" value="CAD7283550.1"/>
    <property type="molecule type" value="Genomic_DNA"/>
</dbReference>
<feature type="region of interest" description="Disordered" evidence="1">
    <location>
        <begin position="1"/>
        <end position="25"/>
    </location>
</feature>
<sequence>MSDSLIKSGARIQASSNDERFPPKSIIDGSKFETGATSMHFLTELERRENDLNVEELVSAEFTATHLRFTIRAAYDHFCSVHKVTVGELKSASGTGASTEENNLLSVGLDTAPKLSPRHPKSAMRRRESTVPSRRSPINLLTEDDEDDNYNDPIDNEMNRHSVRIVGNTKLNPRPNLLGDRDELHDIHDDDDDDENTDMVDTF</sequence>
<feature type="compositionally biased region" description="Basic and acidic residues" evidence="1">
    <location>
        <begin position="179"/>
        <end position="188"/>
    </location>
</feature>
<dbReference type="GO" id="GO:0005813">
    <property type="term" value="C:centrosome"/>
    <property type="evidence" value="ECO:0007669"/>
    <property type="project" value="TreeGrafter"/>
</dbReference>
<dbReference type="GO" id="GO:0005929">
    <property type="term" value="C:cilium"/>
    <property type="evidence" value="ECO:0007669"/>
    <property type="project" value="TreeGrafter"/>
</dbReference>
<evidence type="ECO:0000313" key="3">
    <source>
        <dbReference type="Proteomes" id="UP000678499"/>
    </source>
</evidence>
<dbReference type="GO" id="GO:0042073">
    <property type="term" value="P:intraciliary transport"/>
    <property type="evidence" value="ECO:0007669"/>
    <property type="project" value="InterPro"/>
</dbReference>
<dbReference type="Proteomes" id="UP000678499">
    <property type="component" value="Unassembled WGS sequence"/>
</dbReference>
<feature type="region of interest" description="Disordered" evidence="1">
    <location>
        <begin position="171"/>
        <end position="203"/>
    </location>
</feature>
<feature type="compositionally biased region" description="Acidic residues" evidence="1">
    <location>
        <begin position="189"/>
        <end position="203"/>
    </location>
</feature>